<protein>
    <submittedName>
        <fullName evidence="2">DUF45 domain-containing protein</fullName>
    </submittedName>
</protein>
<feature type="domain" description="YgjP-like metallopeptidase" evidence="1">
    <location>
        <begin position="26"/>
        <end position="186"/>
    </location>
</feature>
<evidence type="ECO:0000313" key="3">
    <source>
        <dbReference type="Proteomes" id="UP000460949"/>
    </source>
</evidence>
<dbReference type="AlphaFoldDB" id="A0A845DXB8"/>
<sequence length="195" mass="22688">MPLLQHNETTIQYTVHKQPKLQFTKIYLDDLNGVQVTAPEEKSDEKVQAFVEKKADWIIDNWQKTHADLYPESLSIEEGQKIIYLGRAYRVLFEEADTEESTFSFQKGKFQFCFSPSTPEKEQIAALNEHIEAWLREKAAEKFKALTKQPVTVEDDVTRLGSRQEDAIALNWRLIHRKKDAIQTVIEDIIEGKTY</sequence>
<evidence type="ECO:0000259" key="1">
    <source>
        <dbReference type="Pfam" id="PF01863"/>
    </source>
</evidence>
<dbReference type="RefSeq" id="WP_160835158.1">
    <property type="nucleotide sequence ID" value="NZ_WMET01000001.1"/>
</dbReference>
<dbReference type="OrthoDB" id="9811177at2"/>
<accession>A0A845DXB8</accession>
<proteinExistence type="predicted"/>
<dbReference type="Pfam" id="PF01863">
    <property type="entry name" value="YgjP-like"/>
    <property type="match status" value="1"/>
</dbReference>
<dbReference type="Proteomes" id="UP000460949">
    <property type="component" value="Unassembled WGS sequence"/>
</dbReference>
<comment type="caution">
    <text evidence="2">The sequence shown here is derived from an EMBL/GenBank/DDBJ whole genome shotgun (WGS) entry which is preliminary data.</text>
</comment>
<dbReference type="InterPro" id="IPR002725">
    <property type="entry name" value="YgjP-like_metallopeptidase"/>
</dbReference>
<organism evidence="2 3">
    <name type="scientific">Halobacillus litoralis</name>
    <dbReference type="NCBI Taxonomy" id="45668"/>
    <lineage>
        <taxon>Bacteria</taxon>
        <taxon>Bacillati</taxon>
        <taxon>Bacillota</taxon>
        <taxon>Bacilli</taxon>
        <taxon>Bacillales</taxon>
        <taxon>Bacillaceae</taxon>
        <taxon>Halobacillus</taxon>
    </lineage>
</organism>
<name>A0A845DXB8_9BACI</name>
<dbReference type="EMBL" id="WMET01000001">
    <property type="protein sequence ID" value="MYL18707.1"/>
    <property type="molecule type" value="Genomic_DNA"/>
</dbReference>
<reference evidence="2 3" key="1">
    <citation type="submission" date="2019-11" db="EMBL/GenBank/DDBJ databases">
        <title>Genome sequences of 17 halophilic strains isolated from different environments.</title>
        <authorList>
            <person name="Furrow R.E."/>
        </authorList>
    </citation>
    <scope>NUCLEOTIDE SEQUENCE [LARGE SCALE GENOMIC DNA]</scope>
    <source>
        <strain evidence="2 3">22511_23_Filter</strain>
    </source>
</reference>
<gene>
    <name evidence="2" type="ORF">GLW04_02330</name>
</gene>
<evidence type="ECO:0000313" key="2">
    <source>
        <dbReference type="EMBL" id="MYL18707.1"/>
    </source>
</evidence>